<dbReference type="AlphaFoldDB" id="A0A401ZYD6"/>
<gene>
    <name evidence="4" type="ORF">KTT_17020</name>
</gene>
<accession>A0A401ZYD6</accession>
<evidence type="ECO:0000259" key="3">
    <source>
        <dbReference type="PROSITE" id="PS51186"/>
    </source>
</evidence>
<name>A0A401ZYD6_9CHLR</name>
<dbReference type="InterPro" id="IPR016181">
    <property type="entry name" value="Acyl_CoA_acyltransferase"/>
</dbReference>
<dbReference type="Pfam" id="PF00583">
    <property type="entry name" value="Acetyltransf_1"/>
    <property type="match status" value="2"/>
</dbReference>
<dbReference type="PROSITE" id="PS51186">
    <property type="entry name" value="GNAT"/>
    <property type="match status" value="2"/>
</dbReference>
<proteinExistence type="predicted"/>
<dbReference type="PANTHER" id="PTHR43420:SF12">
    <property type="entry name" value="N-ACETYLTRANSFERASE DOMAIN-CONTAINING PROTEIN"/>
    <property type="match status" value="1"/>
</dbReference>
<evidence type="ECO:0000256" key="2">
    <source>
        <dbReference type="ARBA" id="ARBA00023315"/>
    </source>
</evidence>
<dbReference type="CDD" id="cd04301">
    <property type="entry name" value="NAT_SF"/>
    <property type="match status" value="2"/>
</dbReference>
<dbReference type="GO" id="GO:0016747">
    <property type="term" value="F:acyltransferase activity, transferring groups other than amino-acyl groups"/>
    <property type="evidence" value="ECO:0007669"/>
    <property type="project" value="InterPro"/>
</dbReference>
<evidence type="ECO:0000313" key="5">
    <source>
        <dbReference type="Proteomes" id="UP000287352"/>
    </source>
</evidence>
<dbReference type="SUPFAM" id="SSF55729">
    <property type="entry name" value="Acyl-CoA N-acyltransferases (Nat)"/>
    <property type="match status" value="2"/>
</dbReference>
<keyword evidence="5" id="KW-1185">Reference proteome</keyword>
<keyword evidence="2" id="KW-0012">Acyltransferase</keyword>
<feature type="domain" description="N-acetyltransferase" evidence="3">
    <location>
        <begin position="11"/>
        <end position="167"/>
    </location>
</feature>
<evidence type="ECO:0000313" key="4">
    <source>
        <dbReference type="EMBL" id="GCE11843.1"/>
    </source>
</evidence>
<keyword evidence="1 4" id="KW-0808">Transferase</keyword>
<feature type="domain" description="N-acetyltransferase" evidence="3">
    <location>
        <begin position="173"/>
        <end position="322"/>
    </location>
</feature>
<protein>
    <submittedName>
        <fullName evidence="4">GNAT family acetyltransferase</fullName>
    </submittedName>
</protein>
<sequence length="328" mass="38060">MMTQPVLPDGFTTRAARWSDLEEVCEVMRACDHQLFGRSEVTVQVMEREWSSPDFDLTHDCWVILAPEGKVIAVASLEQEAYVQLFAVGFVHPEYERRGLGSYLMSLIEERAQQMVALAPPEARVTLRIGANENHVAKQQLLIRHGYNLTRHFWRMKIELNEAPPAPQWPPNMELRPFTWEMERIVFDVAEEAFQDHWGHLPQSFEQWQHWLTKNPTFDPTLWYLPTSGEEIAGLALCSLDEGNGWVNELAIRRPWRRHGLALALLHHAFGEFYRRGIKDVYLYVDAESLTGATRLYEKAGMHVFRVTNRYIKELRAGIELSTEMLEV</sequence>
<organism evidence="4 5">
    <name type="scientific">Tengunoibacter tsumagoiensis</name>
    <dbReference type="NCBI Taxonomy" id="2014871"/>
    <lineage>
        <taxon>Bacteria</taxon>
        <taxon>Bacillati</taxon>
        <taxon>Chloroflexota</taxon>
        <taxon>Ktedonobacteria</taxon>
        <taxon>Ktedonobacterales</taxon>
        <taxon>Dictyobacteraceae</taxon>
        <taxon>Tengunoibacter</taxon>
    </lineage>
</organism>
<reference evidence="5" key="1">
    <citation type="submission" date="2018-12" db="EMBL/GenBank/DDBJ databases">
        <title>Tengunoibacter tsumagoiensis gen. nov., sp. nov., Dictyobacter kobayashii sp. nov., D. alpinus sp. nov., and D. joshuensis sp. nov. and description of Dictyobacteraceae fam. nov. within the order Ktedonobacterales isolated from Tengu-no-mugimeshi.</title>
        <authorList>
            <person name="Wang C.M."/>
            <person name="Zheng Y."/>
            <person name="Sakai Y."/>
            <person name="Toyoda A."/>
            <person name="Minakuchi Y."/>
            <person name="Abe K."/>
            <person name="Yokota A."/>
            <person name="Yabe S."/>
        </authorList>
    </citation>
    <scope>NUCLEOTIDE SEQUENCE [LARGE SCALE GENOMIC DNA]</scope>
    <source>
        <strain evidence="5">Uno3</strain>
    </source>
</reference>
<dbReference type="InterPro" id="IPR000182">
    <property type="entry name" value="GNAT_dom"/>
</dbReference>
<dbReference type="PANTHER" id="PTHR43420">
    <property type="entry name" value="ACETYLTRANSFERASE"/>
    <property type="match status" value="1"/>
</dbReference>
<dbReference type="Gene3D" id="3.40.630.30">
    <property type="match status" value="1"/>
</dbReference>
<comment type="caution">
    <text evidence="4">The sequence shown here is derived from an EMBL/GenBank/DDBJ whole genome shotgun (WGS) entry which is preliminary data.</text>
</comment>
<evidence type="ECO:0000256" key="1">
    <source>
        <dbReference type="ARBA" id="ARBA00022679"/>
    </source>
</evidence>
<dbReference type="RefSeq" id="WP_161975354.1">
    <property type="nucleotide sequence ID" value="NZ_BIFR01000001.1"/>
</dbReference>
<dbReference type="EMBL" id="BIFR01000001">
    <property type="protein sequence ID" value="GCE11843.1"/>
    <property type="molecule type" value="Genomic_DNA"/>
</dbReference>
<dbReference type="InterPro" id="IPR050680">
    <property type="entry name" value="YpeA/RimI_acetyltransf"/>
</dbReference>
<dbReference type="Proteomes" id="UP000287352">
    <property type="component" value="Unassembled WGS sequence"/>
</dbReference>